<comment type="subcellular location">
    <subcellularLocation>
        <location evidence="10">Cytoplasm</location>
    </subcellularLocation>
</comment>
<dbReference type="EC" id="3.1.26.4" evidence="4 10"/>
<keyword evidence="8 10" id="KW-0378">Hydrolase</keyword>
<name>A0ABW7NY86_9GAMM</name>
<evidence type="ECO:0000256" key="9">
    <source>
        <dbReference type="ARBA" id="ARBA00022842"/>
    </source>
</evidence>
<evidence type="ECO:0000256" key="1">
    <source>
        <dbReference type="ARBA" id="ARBA00000077"/>
    </source>
</evidence>
<dbReference type="Pfam" id="PF00075">
    <property type="entry name" value="RNase_H"/>
    <property type="match status" value="1"/>
</dbReference>
<protein>
    <recommendedName>
        <fullName evidence="4 10">Ribonuclease H</fullName>
        <shortName evidence="10">RNase H</shortName>
        <ecNumber evidence="4 10">3.1.26.4</ecNumber>
    </recommendedName>
</protein>
<dbReference type="SUPFAM" id="SSF53098">
    <property type="entry name" value="Ribonuclease H-like"/>
    <property type="match status" value="1"/>
</dbReference>
<dbReference type="InterPro" id="IPR050092">
    <property type="entry name" value="RNase_H"/>
</dbReference>
<reference evidence="12 13" key="1">
    <citation type="submission" date="2024-08" db="EMBL/GenBank/DDBJ databases">
        <title>Oceanimonas smirnovii Genome sequencing and assembly.</title>
        <authorList>
            <person name="Tang B."/>
        </authorList>
    </citation>
    <scope>NUCLEOTIDE SEQUENCE [LARGE SCALE GENOMIC DNA]</scope>
    <source>
        <strain evidence="12 13">OS2020-119</strain>
    </source>
</reference>
<feature type="binding site" evidence="10">
    <location>
        <position position="133"/>
    </location>
    <ligand>
        <name>Mg(2+)</name>
        <dbReference type="ChEBI" id="CHEBI:18420"/>
        <label>2</label>
    </ligand>
</feature>
<feature type="binding site" evidence="10">
    <location>
        <position position="9"/>
    </location>
    <ligand>
        <name>Mg(2+)</name>
        <dbReference type="ChEBI" id="CHEBI:18420"/>
        <label>1</label>
    </ligand>
</feature>
<dbReference type="PROSITE" id="PS50879">
    <property type="entry name" value="RNASE_H_1"/>
    <property type="match status" value="1"/>
</dbReference>
<dbReference type="Proteomes" id="UP001610706">
    <property type="component" value="Unassembled WGS sequence"/>
</dbReference>
<dbReference type="CDD" id="cd09278">
    <property type="entry name" value="RNase_HI_prokaryote_like"/>
    <property type="match status" value="1"/>
</dbReference>
<evidence type="ECO:0000256" key="10">
    <source>
        <dbReference type="HAMAP-Rule" id="MF_00042"/>
    </source>
</evidence>
<keyword evidence="7 10" id="KW-0255">Endonuclease</keyword>
<sequence>MKQVQLYTDGSCLGNPGPGGYGAVLIYKQHRKELSGGFRLTTNNRMELLAAIEGLKALSSPCEVSLTTDSQYVRQGITQWISGWKRNNWRTSAKTPVKNADLWQQLDDACQRHKVEWHWVKGHSGHPENERCDDLAREAAMKESSHREDTGYSR</sequence>
<evidence type="ECO:0000256" key="4">
    <source>
        <dbReference type="ARBA" id="ARBA00012180"/>
    </source>
</evidence>
<comment type="similarity">
    <text evidence="2 10">Belongs to the RNase H family.</text>
</comment>
<dbReference type="HAMAP" id="MF_00042">
    <property type="entry name" value="RNase_H"/>
    <property type="match status" value="1"/>
</dbReference>
<feature type="domain" description="RNase H type-1" evidence="11">
    <location>
        <begin position="1"/>
        <end position="141"/>
    </location>
</feature>
<dbReference type="PANTHER" id="PTHR10642:SF26">
    <property type="entry name" value="RIBONUCLEASE H1"/>
    <property type="match status" value="1"/>
</dbReference>
<keyword evidence="10" id="KW-0963">Cytoplasm</keyword>
<accession>A0ABW7NY86</accession>
<evidence type="ECO:0000256" key="5">
    <source>
        <dbReference type="ARBA" id="ARBA00022722"/>
    </source>
</evidence>
<keyword evidence="9 10" id="KW-0460">Magnesium</keyword>
<comment type="catalytic activity">
    <reaction evidence="1 10">
        <text>Endonucleolytic cleavage to 5'-phosphomonoester.</text>
        <dbReference type="EC" id="3.1.26.4"/>
    </reaction>
</comment>
<comment type="function">
    <text evidence="10">Endonuclease that specifically degrades the RNA of RNA-DNA hybrids.</text>
</comment>
<keyword evidence="6 10" id="KW-0479">Metal-binding</keyword>
<dbReference type="Gene3D" id="3.30.420.10">
    <property type="entry name" value="Ribonuclease H-like superfamily/Ribonuclease H"/>
    <property type="match status" value="1"/>
</dbReference>
<evidence type="ECO:0000259" key="11">
    <source>
        <dbReference type="PROSITE" id="PS50879"/>
    </source>
</evidence>
<feature type="binding site" evidence="10">
    <location>
        <position position="47"/>
    </location>
    <ligand>
        <name>Mg(2+)</name>
        <dbReference type="ChEBI" id="CHEBI:18420"/>
        <label>1</label>
    </ligand>
</feature>
<dbReference type="GO" id="GO:0004523">
    <property type="term" value="F:RNA-DNA hybrid ribonuclease activity"/>
    <property type="evidence" value="ECO:0007669"/>
    <property type="project" value="UniProtKB-EC"/>
</dbReference>
<evidence type="ECO:0000313" key="13">
    <source>
        <dbReference type="Proteomes" id="UP001610706"/>
    </source>
</evidence>
<proteinExistence type="inferred from homology"/>
<dbReference type="RefSeq" id="WP_317075271.1">
    <property type="nucleotide sequence ID" value="NZ_CP166302.1"/>
</dbReference>
<comment type="cofactor">
    <cofactor evidence="10">
        <name>Mg(2+)</name>
        <dbReference type="ChEBI" id="CHEBI:18420"/>
    </cofactor>
    <text evidence="10">Binds 1 Mg(2+) ion per subunit. May bind a second metal ion at a regulatory site, or after substrate binding.</text>
</comment>
<dbReference type="InterPro" id="IPR002156">
    <property type="entry name" value="RNaseH_domain"/>
</dbReference>
<dbReference type="PANTHER" id="PTHR10642">
    <property type="entry name" value="RIBONUCLEASE H1"/>
    <property type="match status" value="1"/>
</dbReference>
<evidence type="ECO:0000256" key="3">
    <source>
        <dbReference type="ARBA" id="ARBA00011245"/>
    </source>
</evidence>
<evidence type="ECO:0000256" key="8">
    <source>
        <dbReference type="ARBA" id="ARBA00022801"/>
    </source>
</evidence>
<dbReference type="InterPro" id="IPR036397">
    <property type="entry name" value="RNaseH_sf"/>
</dbReference>
<feature type="binding site" evidence="10">
    <location>
        <position position="69"/>
    </location>
    <ligand>
        <name>Mg(2+)</name>
        <dbReference type="ChEBI" id="CHEBI:18420"/>
        <label>1</label>
    </ligand>
</feature>
<comment type="caution">
    <text evidence="12">The sequence shown here is derived from an EMBL/GenBank/DDBJ whole genome shotgun (WGS) entry which is preliminary data.</text>
</comment>
<keyword evidence="5 10" id="KW-0540">Nuclease</keyword>
<evidence type="ECO:0000313" key="12">
    <source>
        <dbReference type="EMBL" id="MFH7564162.1"/>
    </source>
</evidence>
<feature type="binding site" evidence="10">
    <location>
        <position position="9"/>
    </location>
    <ligand>
        <name>Mg(2+)</name>
        <dbReference type="ChEBI" id="CHEBI:18420"/>
        <label>2</label>
    </ligand>
</feature>
<evidence type="ECO:0000256" key="6">
    <source>
        <dbReference type="ARBA" id="ARBA00022723"/>
    </source>
</evidence>
<dbReference type="InterPro" id="IPR012337">
    <property type="entry name" value="RNaseH-like_sf"/>
</dbReference>
<evidence type="ECO:0000256" key="7">
    <source>
        <dbReference type="ARBA" id="ARBA00022759"/>
    </source>
</evidence>
<evidence type="ECO:0000256" key="2">
    <source>
        <dbReference type="ARBA" id="ARBA00005300"/>
    </source>
</evidence>
<organism evidence="12 13">
    <name type="scientific">Oceanimonas smirnovii</name>
    <dbReference type="NCBI Taxonomy" id="264574"/>
    <lineage>
        <taxon>Bacteria</taxon>
        <taxon>Pseudomonadati</taxon>
        <taxon>Pseudomonadota</taxon>
        <taxon>Gammaproteobacteria</taxon>
        <taxon>Aeromonadales</taxon>
        <taxon>Aeromonadaceae</taxon>
        <taxon>Oceanimonas</taxon>
    </lineage>
</organism>
<dbReference type="NCBIfam" id="NF001236">
    <property type="entry name" value="PRK00203.1"/>
    <property type="match status" value="1"/>
</dbReference>
<comment type="subunit">
    <text evidence="3 10">Monomer.</text>
</comment>
<gene>
    <name evidence="10 12" type="primary">rnhA</name>
    <name evidence="12" type="ORF">AB9R89_02340</name>
</gene>
<dbReference type="EMBL" id="JBGFTR010000002">
    <property type="protein sequence ID" value="MFH7564162.1"/>
    <property type="molecule type" value="Genomic_DNA"/>
</dbReference>
<dbReference type="InterPro" id="IPR022892">
    <property type="entry name" value="RNaseHI"/>
</dbReference>
<keyword evidence="13" id="KW-1185">Reference proteome</keyword>